<dbReference type="Proteomes" id="UP000054549">
    <property type="component" value="Unassembled WGS sequence"/>
</dbReference>
<evidence type="ECO:0000313" key="2">
    <source>
        <dbReference type="EMBL" id="KIL66265.1"/>
    </source>
</evidence>
<dbReference type="AlphaFoldDB" id="A0A0C2SSG0"/>
<dbReference type="SUPFAM" id="SSF51338">
    <property type="entry name" value="Composite domain of metallo-dependent hydrolases"/>
    <property type="match status" value="1"/>
</dbReference>
<dbReference type="GO" id="GO:0006145">
    <property type="term" value="P:purine nucleobase catabolic process"/>
    <property type="evidence" value="ECO:0007669"/>
    <property type="project" value="TreeGrafter"/>
</dbReference>
<dbReference type="InterPro" id="IPR032466">
    <property type="entry name" value="Metal_Hydrolase"/>
</dbReference>
<sequence>MDKLPAFQRPRKGFMQLRFLAAFVVACSLTYTLQSAFELTRREGQFLKSPHVPPDAQETLHKCRMLKATPGPSEDFFSRTVSDRYEPGTSAVLLKNATIWTGRESGKEVIHGDVLLDKGLIKAVGDIVRSKLPDKVKEIDLYGSWVTPGIVDMHSHLGVDSAPELKGSDDTNSLKGIAQPWLRSLDGINSHDEAYRLSISGGLTSANVLPGSANAIGGQAFTIKLRPTSERTVSSMLLEPPYDTDLMRVDPSVPLRWRQMKHACGENPSNVYSGTRMDTVWSFRQAYDTARKIKEQQDRYCTKALSGEWDKVGEFPEDLQWEALVDVLRGRVKVHTHCYEATDLDAIVRLTNEFNFSIAAFHHAHETYLVPDLLKKAFGHPPAVALFATNARYKREAYRGSEFAPSILSDNGLQVVMKSDHPVLNSRHLLFEAQQAFYYGLPENLAIASVTSTPANVLGLDHRIGLVKAGHDADIVVWDSHPLALGATPKQVYIDGIPQIESSHFVDKPPIFQTVPKAPNYDAAKTQTLKFDGLPPLEPKRSDSNAVLFTNVSRVYVKDGSSINSLFVATVSSEYMTVLADKGRTTLCGHDMSGCALTGVAGIQQIDLQGGSISPALVTFGSPLGLEHIEAEPSTTDGNVKDALESDLPDIAGGSSSVIRAVDGLQFSTRDALLAYRAGVTSGIVAPVASGMISGLGTVFDTGAPHRLSKSAVMQESTAFHVAIGTSEVSISTQIATLRHLLFGNGKGALAAQFQQILRGKLPLVVDVHNADIMATLIQLKKEVEAFTGTKMRLVFSGASEAHLLAREIGEANIGIILSPSRPFPMNWGARRILPGPPLTKKNALSILLANNITVGFGIQEKWMARNLRFDLAWAAIEVYGEITEAEALAVGSVNLETMLGVAEVNSDLVATQAGGLLDASSRVVAVISERKEVVDIL</sequence>
<dbReference type="GO" id="GO:0005737">
    <property type="term" value="C:cytoplasm"/>
    <property type="evidence" value="ECO:0007669"/>
    <property type="project" value="TreeGrafter"/>
</dbReference>
<keyword evidence="3" id="KW-1185">Reference proteome</keyword>
<gene>
    <name evidence="2" type="ORF">M378DRAFT_161130</name>
</gene>
<proteinExistence type="predicted"/>
<dbReference type="InterPro" id="IPR011059">
    <property type="entry name" value="Metal-dep_hydrolase_composite"/>
</dbReference>
<dbReference type="HOGENOM" id="CLU_006273_0_0_1"/>
<name>A0A0C2SSG0_AMAMK</name>
<organism evidence="2 3">
    <name type="scientific">Amanita muscaria (strain Koide BX008)</name>
    <dbReference type="NCBI Taxonomy" id="946122"/>
    <lineage>
        <taxon>Eukaryota</taxon>
        <taxon>Fungi</taxon>
        <taxon>Dikarya</taxon>
        <taxon>Basidiomycota</taxon>
        <taxon>Agaricomycotina</taxon>
        <taxon>Agaricomycetes</taxon>
        <taxon>Agaricomycetidae</taxon>
        <taxon>Agaricales</taxon>
        <taxon>Pluteineae</taxon>
        <taxon>Amanitaceae</taxon>
        <taxon>Amanita</taxon>
    </lineage>
</organism>
<dbReference type="EMBL" id="KN818237">
    <property type="protein sequence ID" value="KIL66265.1"/>
    <property type="molecule type" value="Genomic_DNA"/>
</dbReference>
<dbReference type="InParanoid" id="A0A0C2SSG0"/>
<dbReference type="OrthoDB" id="10258955at2759"/>
<dbReference type="PANTHER" id="PTHR43668">
    <property type="entry name" value="ALLANTOINASE"/>
    <property type="match status" value="1"/>
</dbReference>
<dbReference type="InterPro" id="IPR050138">
    <property type="entry name" value="DHOase/Allantoinase_Hydrolase"/>
</dbReference>
<accession>A0A0C2SSG0</accession>
<dbReference type="PANTHER" id="PTHR43668:SF5">
    <property type="entry name" value="AMIDOHYDROLASE 3 DOMAIN-CONTAINING PROTEIN"/>
    <property type="match status" value="1"/>
</dbReference>
<dbReference type="Pfam" id="PF01979">
    <property type="entry name" value="Amidohydro_1"/>
    <property type="match status" value="1"/>
</dbReference>
<feature type="domain" description="Amidohydrolase-related" evidence="1">
    <location>
        <begin position="400"/>
        <end position="493"/>
    </location>
</feature>
<evidence type="ECO:0000259" key="1">
    <source>
        <dbReference type="Pfam" id="PF01979"/>
    </source>
</evidence>
<dbReference type="Gene3D" id="3.20.20.140">
    <property type="entry name" value="Metal-dependent hydrolases"/>
    <property type="match status" value="2"/>
</dbReference>
<dbReference type="STRING" id="946122.A0A0C2SSG0"/>
<protein>
    <recommendedName>
        <fullName evidence="1">Amidohydrolase-related domain-containing protein</fullName>
    </recommendedName>
</protein>
<dbReference type="SUPFAM" id="SSF51556">
    <property type="entry name" value="Metallo-dependent hydrolases"/>
    <property type="match status" value="1"/>
</dbReference>
<dbReference type="InterPro" id="IPR006680">
    <property type="entry name" value="Amidohydro-rel"/>
</dbReference>
<reference evidence="2 3" key="1">
    <citation type="submission" date="2014-04" db="EMBL/GenBank/DDBJ databases">
        <title>Evolutionary Origins and Diversification of the Mycorrhizal Mutualists.</title>
        <authorList>
            <consortium name="DOE Joint Genome Institute"/>
            <consortium name="Mycorrhizal Genomics Consortium"/>
            <person name="Kohler A."/>
            <person name="Kuo A."/>
            <person name="Nagy L.G."/>
            <person name="Floudas D."/>
            <person name="Copeland A."/>
            <person name="Barry K.W."/>
            <person name="Cichocki N."/>
            <person name="Veneault-Fourrey C."/>
            <person name="LaButti K."/>
            <person name="Lindquist E.A."/>
            <person name="Lipzen A."/>
            <person name="Lundell T."/>
            <person name="Morin E."/>
            <person name="Murat C."/>
            <person name="Riley R."/>
            <person name="Ohm R."/>
            <person name="Sun H."/>
            <person name="Tunlid A."/>
            <person name="Henrissat B."/>
            <person name="Grigoriev I.V."/>
            <person name="Hibbett D.S."/>
            <person name="Martin F."/>
        </authorList>
    </citation>
    <scope>NUCLEOTIDE SEQUENCE [LARGE SCALE GENOMIC DNA]</scope>
    <source>
        <strain evidence="2 3">Koide BX008</strain>
    </source>
</reference>
<evidence type="ECO:0000313" key="3">
    <source>
        <dbReference type="Proteomes" id="UP000054549"/>
    </source>
</evidence>
<dbReference type="GO" id="GO:0004038">
    <property type="term" value="F:allantoinase activity"/>
    <property type="evidence" value="ECO:0007669"/>
    <property type="project" value="TreeGrafter"/>
</dbReference>